<dbReference type="PANTHER" id="PTHR33371">
    <property type="entry name" value="INTERMEMBRANE PHOSPHOLIPID TRANSPORT SYSTEM BINDING PROTEIN MLAD-RELATED"/>
    <property type="match status" value="1"/>
</dbReference>
<name>A0A4R1CJI3_9ACTN</name>
<feature type="transmembrane region" description="Helical" evidence="2">
    <location>
        <begin position="114"/>
        <end position="133"/>
    </location>
</feature>
<organism evidence="5 6">
    <name type="scientific">Nocardioides jejuensis</name>
    <dbReference type="NCBI Taxonomy" id="2502782"/>
    <lineage>
        <taxon>Bacteria</taxon>
        <taxon>Bacillati</taxon>
        <taxon>Actinomycetota</taxon>
        <taxon>Actinomycetes</taxon>
        <taxon>Propionibacteriales</taxon>
        <taxon>Nocardioidaceae</taxon>
        <taxon>Nocardioides</taxon>
    </lineage>
</organism>
<evidence type="ECO:0000259" key="4">
    <source>
        <dbReference type="Pfam" id="PF11887"/>
    </source>
</evidence>
<proteinExistence type="predicted"/>
<dbReference type="GO" id="GO:0051701">
    <property type="term" value="P:biological process involved in interaction with host"/>
    <property type="evidence" value="ECO:0007669"/>
    <property type="project" value="TreeGrafter"/>
</dbReference>
<protein>
    <submittedName>
        <fullName evidence="5">MCE family protein</fullName>
    </submittedName>
</protein>
<sequence>MLASDPARRDRRLRPAERQLPALLRHLPDPRRPLPGDGEGARDGARRRLGLLLPRLPRERWSGRCRQGRRRGRAYGADRHHVRRPDLRHRHLGRSVGPHLGVTSVRLIDRQLRLGVTFILLLGLVITAAVLQYRGAFRDTIPVTVAADRAGLTMDTGAPVKYRGVQVGTVRSITARDGDVEIGLAIDKDAVAKVPRGLTAQLVPPTAFGARYVQLTPTGHGTGTIAPSQQIAADHVTVEVDEAFTHLTDVLDAAQPDQVNNALTAVAGAVDQRGQRIGMLIDQSDRYLSSLRPSLDTLASDVRRGDDVIAGYDKATPDFLRVFRNLTRTSDTLVAKQGALHASTRELRAFSDATRLLVRGAESGLRSSLMLLAPVTALLDRYSPELPCLVGGLAGANKLAENAVGGTNPGVTTITRIQPGAEPYRYPRNLPVVGDHRGPGCYGLPWVDGDEARQPSPTFVSGANPHAGPATTPQQDVSTTLFGALAGLVTGR</sequence>
<feature type="domain" description="Mce/MlaD" evidence="3">
    <location>
        <begin position="140"/>
        <end position="217"/>
    </location>
</feature>
<dbReference type="InterPro" id="IPR003399">
    <property type="entry name" value="Mce/MlaD"/>
</dbReference>
<dbReference type="PANTHER" id="PTHR33371:SF19">
    <property type="entry name" value="MCE-FAMILY PROTEIN MCE4A"/>
    <property type="match status" value="1"/>
</dbReference>
<accession>A0A4R1CJI3</accession>
<dbReference type="Pfam" id="PF02470">
    <property type="entry name" value="MlaD"/>
    <property type="match status" value="1"/>
</dbReference>
<dbReference type="Proteomes" id="UP000295453">
    <property type="component" value="Unassembled WGS sequence"/>
</dbReference>
<gene>
    <name evidence="5" type="ORF">EPD65_00160</name>
</gene>
<dbReference type="AlphaFoldDB" id="A0A4R1CJI3"/>
<dbReference type="InterPro" id="IPR005693">
    <property type="entry name" value="Mce"/>
</dbReference>
<dbReference type="Pfam" id="PF11887">
    <property type="entry name" value="Mce4_CUP1"/>
    <property type="match status" value="1"/>
</dbReference>
<keyword evidence="2" id="KW-0472">Membrane</keyword>
<feature type="region of interest" description="Disordered" evidence="1">
    <location>
        <begin position="453"/>
        <end position="475"/>
    </location>
</feature>
<feature type="region of interest" description="Disordered" evidence="1">
    <location>
        <begin position="1"/>
        <end position="43"/>
    </location>
</feature>
<dbReference type="InterPro" id="IPR024516">
    <property type="entry name" value="Mce_C"/>
</dbReference>
<dbReference type="NCBIfam" id="TIGR00996">
    <property type="entry name" value="Mtu_fam_mce"/>
    <property type="match status" value="1"/>
</dbReference>
<evidence type="ECO:0000313" key="5">
    <source>
        <dbReference type="EMBL" id="TCJ31027.1"/>
    </source>
</evidence>
<dbReference type="InterPro" id="IPR052336">
    <property type="entry name" value="MlaD_Phospholipid_Transporter"/>
</dbReference>
<dbReference type="EMBL" id="SJZJ01000001">
    <property type="protein sequence ID" value="TCJ31027.1"/>
    <property type="molecule type" value="Genomic_DNA"/>
</dbReference>
<keyword evidence="2" id="KW-0812">Transmembrane</keyword>
<evidence type="ECO:0000256" key="2">
    <source>
        <dbReference type="SAM" id="Phobius"/>
    </source>
</evidence>
<comment type="caution">
    <text evidence="5">The sequence shown here is derived from an EMBL/GenBank/DDBJ whole genome shotgun (WGS) entry which is preliminary data.</text>
</comment>
<keyword evidence="2" id="KW-1133">Transmembrane helix</keyword>
<feature type="compositionally biased region" description="Basic and acidic residues" evidence="1">
    <location>
        <begin position="26"/>
        <end position="43"/>
    </location>
</feature>
<feature type="domain" description="Mammalian cell entry C-terminal" evidence="4">
    <location>
        <begin position="224"/>
        <end position="439"/>
    </location>
</feature>
<evidence type="ECO:0000313" key="6">
    <source>
        <dbReference type="Proteomes" id="UP000295453"/>
    </source>
</evidence>
<evidence type="ECO:0000256" key="1">
    <source>
        <dbReference type="SAM" id="MobiDB-lite"/>
    </source>
</evidence>
<dbReference type="GO" id="GO:0005576">
    <property type="term" value="C:extracellular region"/>
    <property type="evidence" value="ECO:0007669"/>
    <property type="project" value="TreeGrafter"/>
</dbReference>
<evidence type="ECO:0000259" key="3">
    <source>
        <dbReference type="Pfam" id="PF02470"/>
    </source>
</evidence>
<reference evidence="5 6" key="1">
    <citation type="submission" date="2019-03" db="EMBL/GenBank/DDBJ databases">
        <authorList>
            <person name="Kim M.K.M."/>
        </authorList>
    </citation>
    <scope>NUCLEOTIDE SEQUENCE [LARGE SCALE GENOMIC DNA]</scope>
    <source>
        <strain evidence="5 6">18JY15-6</strain>
    </source>
</reference>
<dbReference type="OrthoDB" id="3460188at2"/>
<keyword evidence="6" id="KW-1185">Reference proteome</keyword>